<keyword evidence="8 11" id="KW-0472">Membrane</keyword>
<keyword evidence="6 12" id="KW-0732">Signal</keyword>
<keyword evidence="5 11" id="KW-0812">Transmembrane</keyword>
<dbReference type="GO" id="GO:0005886">
    <property type="term" value="C:plasma membrane"/>
    <property type="evidence" value="ECO:0007669"/>
    <property type="project" value="UniProtKB-SubCell"/>
</dbReference>
<dbReference type="Pfam" id="PF04901">
    <property type="entry name" value="RAMP"/>
    <property type="match status" value="1"/>
</dbReference>
<reference evidence="13" key="1">
    <citation type="submission" date="2023-08" db="EMBL/GenBank/DDBJ databases">
        <title>Chromosome-level Genome Assembly of mud carp (Cirrhinus molitorella).</title>
        <authorList>
            <person name="Liu H."/>
        </authorList>
    </citation>
    <scope>NUCLEOTIDE SEQUENCE</scope>
    <source>
        <strain evidence="13">Prfri</strain>
        <tissue evidence="13">Muscle</tissue>
    </source>
</reference>
<evidence type="ECO:0000256" key="3">
    <source>
        <dbReference type="ARBA" id="ARBA00022448"/>
    </source>
</evidence>
<evidence type="ECO:0000256" key="5">
    <source>
        <dbReference type="ARBA" id="ARBA00022692"/>
    </source>
</evidence>
<dbReference type="GO" id="GO:0032870">
    <property type="term" value="P:cellular response to hormone stimulus"/>
    <property type="evidence" value="ECO:0007669"/>
    <property type="project" value="TreeGrafter"/>
</dbReference>
<evidence type="ECO:0000313" key="13">
    <source>
        <dbReference type="EMBL" id="KAK2904725.1"/>
    </source>
</evidence>
<dbReference type="GO" id="GO:0006886">
    <property type="term" value="P:intracellular protein transport"/>
    <property type="evidence" value="ECO:0007669"/>
    <property type="project" value="InterPro"/>
</dbReference>
<feature type="signal peptide" evidence="12">
    <location>
        <begin position="1"/>
        <end position="25"/>
    </location>
</feature>
<evidence type="ECO:0000256" key="7">
    <source>
        <dbReference type="ARBA" id="ARBA00022989"/>
    </source>
</evidence>
<comment type="caution">
    <text evidence="13">The sequence shown here is derived from an EMBL/GenBank/DDBJ whole genome shotgun (WGS) entry which is preliminary data.</text>
</comment>
<keyword evidence="14" id="KW-1185">Reference proteome</keyword>
<dbReference type="InterPro" id="IPR038126">
    <property type="entry name" value="RAMP_sf"/>
</dbReference>
<name>A0AA88PUI1_9TELE</name>
<evidence type="ECO:0000256" key="8">
    <source>
        <dbReference type="ARBA" id="ARBA00023136"/>
    </source>
</evidence>
<evidence type="ECO:0000256" key="2">
    <source>
        <dbReference type="ARBA" id="ARBA00007087"/>
    </source>
</evidence>
<dbReference type="GO" id="GO:0031623">
    <property type="term" value="P:receptor internalization"/>
    <property type="evidence" value="ECO:0007669"/>
    <property type="project" value="TreeGrafter"/>
</dbReference>
<dbReference type="GO" id="GO:0015026">
    <property type="term" value="F:coreceptor activity"/>
    <property type="evidence" value="ECO:0007669"/>
    <property type="project" value="InterPro"/>
</dbReference>
<evidence type="ECO:0000313" key="14">
    <source>
        <dbReference type="Proteomes" id="UP001187343"/>
    </source>
</evidence>
<sequence>MERSKASVISARFFMCLAFADLVGAGKVWTMPAHCRKLTCDKVTFDACAFEKCVEPFIQTMANTDYQLICPWPSVRRNYAILMRCLEDVANITCCTHVSYRHHLMLDIHKVYFSKCTYMEDPGIPILLLLIVPCAIVPFVIPFLCQHFSLYEYRLPKNDE</sequence>
<dbReference type="PANTHER" id="PTHR14076:SF7">
    <property type="entry name" value="RECEPTOR ACTIVITY-MODIFYING PROTEIN 1-LIKE"/>
    <property type="match status" value="1"/>
</dbReference>
<gene>
    <name evidence="13" type="ORF">Q8A67_006524</name>
</gene>
<organism evidence="13 14">
    <name type="scientific">Cirrhinus molitorella</name>
    <name type="common">mud carp</name>
    <dbReference type="NCBI Taxonomy" id="172907"/>
    <lineage>
        <taxon>Eukaryota</taxon>
        <taxon>Metazoa</taxon>
        <taxon>Chordata</taxon>
        <taxon>Craniata</taxon>
        <taxon>Vertebrata</taxon>
        <taxon>Euteleostomi</taxon>
        <taxon>Actinopterygii</taxon>
        <taxon>Neopterygii</taxon>
        <taxon>Teleostei</taxon>
        <taxon>Ostariophysi</taxon>
        <taxon>Cypriniformes</taxon>
        <taxon>Cyprinidae</taxon>
        <taxon>Labeoninae</taxon>
        <taxon>Labeonini</taxon>
        <taxon>Cirrhinus</taxon>
    </lineage>
</organism>
<evidence type="ECO:0000256" key="4">
    <source>
        <dbReference type="ARBA" id="ARBA00022475"/>
    </source>
</evidence>
<dbReference type="Gene3D" id="1.10.150.510">
    <property type="entry name" value="Receptor activity modifying family"/>
    <property type="match status" value="1"/>
</dbReference>
<evidence type="ECO:0000256" key="9">
    <source>
        <dbReference type="ARBA" id="ARBA00023157"/>
    </source>
</evidence>
<dbReference type="Proteomes" id="UP001187343">
    <property type="component" value="Unassembled WGS sequence"/>
</dbReference>
<keyword evidence="4" id="KW-1003">Cell membrane</keyword>
<evidence type="ECO:0000256" key="10">
    <source>
        <dbReference type="ARBA" id="ARBA00023170"/>
    </source>
</evidence>
<dbReference type="GO" id="GO:0072659">
    <property type="term" value="P:protein localization to plasma membrane"/>
    <property type="evidence" value="ECO:0007669"/>
    <property type="project" value="TreeGrafter"/>
</dbReference>
<proteinExistence type="inferred from homology"/>
<evidence type="ECO:0000256" key="11">
    <source>
        <dbReference type="SAM" id="Phobius"/>
    </source>
</evidence>
<dbReference type="EMBL" id="JAUYZG010000006">
    <property type="protein sequence ID" value="KAK2904725.1"/>
    <property type="molecule type" value="Genomic_DNA"/>
</dbReference>
<dbReference type="InterPro" id="IPR006985">
    <property type="entry name" value="RAMP"/>
</dbReference>
<keyword evidence="9" id="KW-1015">Disulfide bond</keyword>
<protein>
    <submittedName>
        <fullName evidence="13">Uncharacterized protein</fullName>
    </submittedName>
</protein>
<evidence type="ECO:0000256" key="1">
    <source>
        <dbReference type="ARBA" id="ARBA00004251"/>
    </source>
</evidence>
<comment type="similarity">
    <text evidence="2">Belongs to the RAMP family.</text>
</comment>
<dbReference type="GO" id="GO:0009986">
    <property type="term" value="C:cell surface"/>
    <property type="evidence" value="ECO:0007669"/>
    <property type="project" value="TreeGrafter"/>
</dbReference>
<dbReference type="GO" id="GO:0007186">
    <property type="term" value="P:G protein-coupled receptor signaling pathway"/>
    <property type="evidence" value="ECO:0007669"/>
    <property type="project" value="TreeGrafter"/>
</dbReference>
<feature type="transmembrane region" description="Helical" evidence="11">
    <location>
        <begin position="124"/>
        <end position="145"/>
    </location>
</feature>
<dbReference type="AlphaFoldDB" id="A0AA88PUI1"/>
<dbReference type="GO" id="GO:0008277">
    <property type="term" value="P:regulation of G protein-coupled receptor signaling pathway"/>
    <property type="evidence" value="ECO:0007669"/>
    <property type="project" value="InterPro"/>
</dbReference>
<evidence type="ECO:0000256" key="6">
    <source>
        <dbReference type="ARBA" id="ARBA00022729"/>
    </source>
</evidence>
<keyword evidence="10" id="KW-0675">Receptor</keyword>
<keyword evidence="7 11" id="KW-1133">Transmembrane helix</keyword>
<dbReference type="PANTHER" id="PTHR14076">
    <property type="entry name" value="RECEPTOR ACTIVITY MODIFYING PROTEIN RAMP"/>
    <property type="match status" value="1"/>
</dbReference>
<accession>A0AA88PUI1</accession>
<evidence type="ECO:0000256" key="12">
    <source>
        <dbReference type="SAM" id="SignalP"/>
    </source>
</evidence>
<dbReference type="GO" id="GO:0043235">
    <property type="term" value="C:receptor complex"/>
    <property type="evidence" value="ECO:0007669"/>
    <property type="project" value="TreeGrafter"/>
</dbReference>
<feature type="chain" id="PRO_5041662254" evidence="12">
    <location>
        <begin position="26"/>
        <end position="160"/>
    </location>
</feature>
<dbReference type="GO" id="GO:0006816">
    <property type="term" value="P:calcium ion transport"/>
    <property type="evidence" value="ECO:0007669"/>
    <property type="project" value="TreeGrafter"/>
</dbReference>
<keyword evidence="3" id="KW-0813">Transport</keyword>
<comment type="subcellular location">
    <subcellularLocation>
        <location evidence="1">Cell membrane</location>
        <topology evidence="1">Single-pass type I membrane protein</topology>
    </subcellularLocation>
</comment>